<dbReference type="EMBL" id="JAVFKD010000012">
    <property type="protein sequence ID" value="KAK5992768.1"/>
    <property type="molecule type" value="Genomic_DNA"/>
</dbReference>
<keyword evidence="4" id="KW-0805">Transcription regulation</keyword>
<dbReference type="Pfam" id="PF18264">
    <property type="entry name" value="preSET_CXC"/>
    <property type="match status" value="1"/>
</dbReference>
<dbReference type="Pfam" id="PF18600">
    <property type="entry name" value="Ezh2_MCSS_fung"/>
    <property type="match status" value="1"/>
</dbReference>
<dbReference type="Pfam" id="PF18601">
    <property type="entry name" value="EZH2_N"/>
    <property type="match status" value="1"/>
</dbReference>
<evidence type="ECO:0000313" key="11">
    <source>
        <dbReference type="Proteomes" id="UP001338125"/>
    </source>
</evidence>
<feature type="region of interest" description="Disordered" evidence="7">
    <location>
        <begin position="1"/>
        <end position="137"/>
    </location>
</feature>
<evidence type="ECO:0000256" key="6">
    <source>
        <dbReference type="ARBA" id="ARBA00048568"/>
    </source>
</evidence>
<gene>
    <name evidence="10" type="ORF">PT974_06184</name>
</gene>
<keyword evidence="2" id="KW-0808">Transferase</keyword>
<dbReference type="InterPro" id="IPR026489">
    <property type="entry name" value="CXC_dom"/>
</dbReference>
<dbReference type="InterPro" id="IPR046341">
    <property type="entry name" value="SET_dom_sf"/>
</dbReference>
<dbReference type="Proteomes" id="UP001338125">
    <property type="component" value="Unassembled WGS sequence"/>
</dbReference>
<name>A0ABR0SKU9_9HYPO</name>
<evidence type="ECO:0000256" key="2">
    <source>
        <dbReference type="ARBA" id="ARBA00022679"/>
    </source>
</evidence>
<evidence type="ECO:0000256" key="5">
    <source>
        <dbReference type="ARBA" id="ARBA00023163"/>
    </source>
</evidence>
<dbReference type="Gene3D" id="2.170.270.10">
    <property type="entry name" value="SET domain"/>
    <property type="match status" value="1"/>
</dbReference>
<feature type="region of interest" description="Disordered" evidence="7">
    <location>
        <begin position="852"/>
        <end position="1080"/>
    </location>
</feature>
<protein>
    <submittedName>
        <fullName evidence="10">Histone-lysine N-methyltransferase EZH1</fullName>
    </submittedName>
</protein>
<dbReference type="PANTHER" id="PTHR45747:SF4">
    <property type="entry name" value="HISTONE-LYSINE N-METHYLTRANSFERASE E(Z)"/>
    <property type="match status" value="1"/>
</dbReference>
<evidence type="ECO:0000256" key="7">
    <source>
        <dbReference type="SAM" id="MobiDB-lite"/>
    </source>
</evidence>
<dbReference type="InterPro" id="IPR001214">
    <property type="entry name" value="SET_dom"/>
</dbReference>
<feature type="compositionally biased region" description="Basic and acidic residues" evidence="7">
    <location>
        <begin position="868"/>
        <end position="887"/>
    </location>
</feature>
<comment type="catalytic activity">
    <reaction evidence="6">
        <text>L-lysyl(27)-[histone H3] + 3 S-adenosyl-L-methionine = N(6),N(6),N(6)-trimethyl-L-lysyl(27)-[histone H3] + 3 S-adenosyl-L-homocysteine + 3 H(+)</text>
        <dbReference type="Rhea" id="RHEA:60292"/>
        <dbReference type="Rhea" id="RHEA-COMP:15535"/>
        <dbReference type="Rhea" id="RHEA-COMP:15548"/>
        <dbReference type="ChEBI" id="CHEBI:15378"/>
        <dbReference type="ChEBI" id="CHEBI:29969"/>
        <dbReference type="ChEBI" id="CHEBI:57856"/>
        <dbReference type="ChEBI" id="CHEBI:59789"/>
        <dbReference type="ChEBI" id="CHEBI:61961"/>
        <dbReference type="EC" id="2.1.1.356"/>
    </reaction>
</comment>
<dbReference type="SMART" id="SM00317">
    <property type="entry name" value="SET"/>
    <property type="match status" value="1"/>
</dbReference>
<comment type="caution">
    <text evidence="10">The sequence shown here is derived from an EMBL/GenBank/DDBJ whole genome shotgun (WGS) entry which is preliminary data.</text>
</comment>
<dbReference type="Pfam" id="PF21509">
    <property type="entry name" value="Ezh2-like__CXC_fung"/>
    <property type="match status" value="1"/>
</dbReference>
<feature type="compositionally biased region" description="Acidic residues" evidence="7">
    <location>
        <begin position="1019"/>
        <end position="1030"/>
    </location>
</feature>
<feature type="domain" description="SET" evidence="8">
    <location>
        <begin position="709"/>
        <end position="838"/>
    </location>
</feature>
<dbReference type="InterPro" id="IPR040968">
    <property type="entry name" value="EZH2_MCSS_fung"/>
</dbReference>
<feature type="compositionally biased region" description="Polar residues" evidence="7">
    <location>
        <begin position="94"/>
        <end position="115"/>
    </location>
</feature>
<evidence type="ECO:0000313" key="10">
    <source>
        <dbReference type="EMBL" id="KAK5992768.1"/>
    </source>
</evidence>
<keyword evidence="1" id="KW-0489">Methyltransferase</keyword>
<organism evidence="10 11">
    <name type="scientific">Cladobotryum mycophilum</name>
    <dbReference type="NCBI Taxonomy" id="491253"/>
    <lineage>
        <taxon>Eukaryota</taxon>
        <taxon>Fungi</taxon>
        <taxon>Dikarya</taxon>
        <taxon>Ascomycota</taxon>
        <taxon>Pezizomycotina</taxon>
        <taxon>Sordariomycetes</taxon>
        <taxon>Hypocreomycetidae</taxon>
        <taxon>Hypocreales</taxon>
        <taxon>Hypocreaceae</taxon>
        <taxon>Cladobotryum</taxon>
    </lineage>
</organism>
<sequence length="1111" mass="123684">MTLLGGAGSLDPAVADSSEIDMNSNLFSRLESFGSRRPSGLNGVANNSRAPISPPPLKRLASTAPTSRTGSSPPPSDRASLTNTSLENTREMSRLSSNAPNGSPSRHATTPPSASRSRDRWSGMTRTPKAQTASSSNWTVGDIATRLKTYTREIREGHAQLVAHALESTTTAPDLRVRTGTDLFAGLSITPVAEKKDKTMRVKFKQHLKAKKDHKEEHYNAVCIKTNKDAVPPYRFHHVEIRKNVLTPNTMLTFVPHLRDLEGSEEAKYNLWLKELEDIDLKSGFKPMNREDKHLLTVQSERAATISLYLDSWLDRLAIPHCNKSTLIRYMASQESDDAMTPQQKTDIIKSHSGGDSMTPEVLRAAEMFTSAFQLAFKEGKSKSTAIDLRNVLLLDESVDSVMDSKSAAKEASSLQQENIDEVVESNLATYCILGCLVCFSHSCDHGEYDNKNLKRTFSLSSCSPLSDVLRMKRTRASPMDDIQETPCNRECHRSGITFDAGISPRKWSEDEHIVLRSLFITCDHSKLRMDAICLAAELLNRHCWEVANELESLRVVRPEPEPAEPLKPRNVSWYDRKKKMLLGDWQEHTVSHEHQRREILEPCFHDGPCLPKVCSCVDAGVLCEKFCGCTPETCSYKFMGCACHALGKTCIAKQKDKPCICVQLNRECDPQLCGSCGSLERADPANADDIELHATGCQNCDLQRGLHKSLLLGQSQLEAVGYGLFTAEDIVQDEFIIEYVGELITHDEGVRREARRGDVFDEESNISYVFTLLENEGIWVDAAIYGNLSRYINHASEHDTRGCNITPRILYVNGEYRIKFTALRDIKAGEELFFNYGENFPNLTKKLLDHKAGEKPESGKSKPGRPRRAEAGDRVARKAPKTEQRKAGRPSRRSKKAAEPLSDEEAAAVKRMLEESNKRKRRFQDDSEEEEYHPTGTDGTSHAAESGGDSEELVPDSAKRLRKRSRVRTREHGSPTKAGRNQPKPRGKRGGARPGSGRPRKHPRIEPAPAAAVTSAVAEEEEEEEEEEASASPPPPPPPPPPLPAPALVRTASPEAITTTPKQSKTSRRPEPAEVIEIEDSEDQDVVVRNRIARNRRMPAKFRDDEVWAA</sequence>
<accession>A0ABR0SKU9</accession>
<evidence type="ECO:0000259" key="8">
    <source>
        <dbReference type="PROSITE" id="PS50280"/>
    </source>
</evidence>
<feature type="compositionally biased region" description="Pro residues" evidence="7">
    <location>
        <begin position="1033"/>
        <end position="1046"/>
    </location>
</feature>
<evidence type="ECO:0000256" key="4">
    <source>
        <dbReference type="ARBA" id="ARBA00023015"/>
    </source>
</evidence>
<keyword evidence="3" id="KW-0949">S-adenosyl-L-methionine</keyword>
<feature type="compositionally biased region" description="Basic and acidic residues" evidence="7">
    <location>
        <begin position="908"/>
        <end position="918"/>
    </location>
</feature>
<dbReference type="InterPro" id="IPR040595">
    <property type="entry name" value="EZH2_N"/>
</dbReference>
<dbReference type="PROSITE" id="PS50280">
    <property type="entry name" value="SET"/>
    <property type="match status" value="1"/>
</dbReference>
<dbReference type="Pfam" id="PF00856">
    <property type="entry name" value="SET"/>
    <property type="match status" value="1"/>
</dbReference>
<dbReference type="InterPro" id="IPR041355">
    <property type="entry name" value="Pre-SET_CXC"/>
</dbReference>
<proteinExistence type="predicted"/>
<keyword evidence="5" id="KW-0804">Transcription</keyword>
<evidence type="ECO:0000256" key="3">
    <source>
        <dbReference type="ARBA" id="ARBA00022691"/>
    </source>
</evidence>
<feature type="domain" description="CXC" evidence="9">
    <location>
        <begin position="577"/>
        <end position="694"/>
    </location>
</feature>
<dbReference type="PANTHER" id="PTHR45747">
    <property type="entry name" value="HISTONE-LYSINE N-METHYLTRANSFERASE E(Z)"/>
    <property type="match status" value="1"/>
</dbReference>
<dbReference type="SUPFAM" id="SSF82199">
    <property type="entry name" value="SET domain"/>
    <property type="match status" value="1"/>
</dbReference>
<feature type="compositionally biased region" description="Polar residues" evidence="7">
    <location>
        <begin position="124"/>
        <end position="137"/>
    </location>
</feature>
<evidence type="ECO:0000256" key="1">
    <source>
        <dbReference type="ARBA" id="ARBA00022603"/>
    </source>
</evidence>
<dbReference type="PROSITE" id="PS51633">
    <property type="entry name" value="CXC"/>
    <property type="match status" value="1"/>
</dbReference>
<dbReference type="InterPro" id="IPR045318">
    <property type="entry name" value="EZH1/2-like"/>
</dbReference>
<dbReference type="InterPro" id="IPR048360">
    <property type="entry name" value="Ezh2_CXC_fung"/>
</dbReference>
<evidence type="ECO:0000259" key="9">
    <source>
        <dbReference type="PROSITE" id="PS51633"/>
    </source>
</evidence>
<feature type="compositionally biased region" description="Basic and acidic residues" evidence="7">
    <location>
        <begin position="852"/>
        <end position="861"/>
    </location>
</feature>
<keyword evidence="11" id="KW-1185">Reference proteome</keyword>
<feature type="compositionally biased region" description="Low complexity" evidence="7">
    <location>
        <begin position="62"/>
        <end position="71"/>
    </location>
</feature>
<feature type="compositionally biased region" description="Low complexity" evidence="7">
    <location>
        <begin position="1008"/>
        <end position="1018"/>
    </location>
</feature>
<reference evidence="10 11" key="1">
    <citation type="submission" date="2024-01" db="EMBL/GenBank/DDBJ databases">
        <title>Complete genome of Cladobotryum mycophilum ATHUM6906.</title>
        <authorList>
            <person name="Christinaki A.C."/>
            <person name="Myridakis A.I."/>
            <person name="Kouvelis V.N."/>
        </authorList>
    </citation>
    <scope>NUCLEOTIDE SEQUENCE [LARGE SCALE GENOMIC DNA]</scope>
    <source>
        <strain evidence="10 11">ATHUM6906</strain>
    </source>
</reference>